<organism evidence="2 3">
    <name type="scientific">Zestosphaera tikiterensis</name>
    <dbReference type="NCBI Taxonomy" id="1973259"/>
    <lineage>
        <taxon>Archaea</taxon>
        <taxon>Thermoproteota</taxon>
        <taxon>Thermoprotei</taxon>
        <taxon>Desulfurococcales</taxon>
        <taxon>Desulfurococcaceae</taxon>
        <taxon>Zestosphaera</taxon>
    </lineage>
</organism>
<dbReference type="InterPro" id="IPR050764">
    <property type="entry name" value="CbbQ/NirQ/NorQ/GpvN"/>
</dbReference>
<name>A0A2R7Y4Q7_9CREN</name>
<feature type="domain" description="AAA+ ATPase" evidence="1">
    <location>
        <begin position="41"/>
        <end position="182"/>
    </location>
</feature>
<dbReference type="SMART" id="SM00382">
    <property type="entry name" value="AAA"/>
    <property type="match status" value="1"/>
</dbReference>
<dbReference type="PIRSF" id="PIRSF002849">
    <property type="entry name" value="AAA_ATPase_chaperone_MoxR_prd"/>
    <property type="match status" value="1"/>
</dbReference>
<gene>
    <name evidence="2" type="ORF">B7O98_07615</name>
</gene>
<dbReference type="GO" id="GO:0005524">
    <property type="term" value="F:ATP binding"/>
    <property type="evidence" value="ECO:0007669"/>
    <property type="project" value="InterPro"/>
</dbReference>
<dbReference type="InterPro" id="IPR041628">
    <property type="entry name" value="ChlI/MoxR_AAA_lid"/>
</dbReference>
<reference evidence="2 3" key="1">
    <citation type="journal article" date="2018" name="Syst. Appl. Microbiol.">
        <title>A new symbiotic nanoarchaeote (Candidatus Nanoclepta minutus) and its host (Zestosphaera tikiterensis gen. nov., sp. nov.) from a New Zealand hot spring.</title>
        <authorList>
            <person name="St John E."/>
            <person name="Liu Y."/>
            <person name="Podar M."/>
            <person name="Stott M.B."/>
            <person name="Meneghin J."/>
            <person name="Chen Z."/>
            <person name="Lagutin K."/>
            <person name="Mitchell K."/>
            <person name="Reysenbach A.L."/>
        </authorList>
    </citation>
    <scope>NUCLEOTIDE SEQUENCE [LARGE SCALE GENOMIC DNA]</scope>
    <source>
        <strain evidence="2">NZ3</strain>
    </source>
</reference>
<dbReference type="InterPro" id="IPR011703">
    <property type="entry name" value="ATPase_AAA-3"/>
</dbReference>
<evidence type="ECO:0000259" key="1">
    <source>
        <dbReference type="SMART" id="SM00382"/>
    </source>
</evidence>
<sequence length="320" mass="35421">MYFGSNLSKVKNIVDLVVREASKVLVEREKDVKLITLAIIAGGHVLVEGIPGIAKTLTAKTVAKLMNLRYSRIQLTPDLLPADIIGTKIYNQKTGEFDIVVGPINANLVLADEINRASPRTQSALLEAMQERQVTIEGVTIKLPEPFTVIATMNPIEMEGVFPLPEAQLDRFFIKVNMTSLSREGLNKLLKRSFHDIEASFEELKPVTNALDILNARNDLNHVIVEESIINYVVRISEFINKHKAVRLGITPRGLMMLLTLAKGLALLDGRDYVIPDDVKEAAIPALSHRVFLKPEYVAEGMDGSDVVTQAINNVEVPRP</sequence>
<dbReference type="AlphaFoldDB" id="A0A2R7Y4Q7"/>
<dbReference type="InterPro" id="IPR027417">
    <property type="entry name" value="P-loop_NTPase"/>
</dbReference>
<comment type="caution">
    <text evidence="2">The sequence shown here is derived from an EMBL/GenBank/DDBJ whole genome shotgun (WGS) entry which is preliminary data.</text>
</comment>
<dbReference type="Proteomes" id="UP000244093">
    <property type="component" value="Unassembled WGS sequence"/>
</dbReference>
<dbReference type="Gene3D" id="1.10.8.80">
    <property type="entry name" value="Magnesium chelatase subunit I, C-Terminal domain"/>
    <property type="match status" value="1"/>
</dbReference>
<protein>
    <submittedName>
        <fullName evidence="2">Magnesium chelatase</fullName>
    </submittedName>
</protein>
<dbReference type="Pfam" id="PF17863">
    <property type="entry name" value="AAA_lid_2"/>
    <property type="match status" value="1"/>
</dbReference>
<dbReference type="Gene3D" id="3.40.50.300">
    <property type="entry name" value="P-loop containing nucleotide triphosphate hydrolases"/>
    <property type="match status" value="1"/>
</dbReference>
<dbReference type="SUPFAM" id="SSF52540">
    <property type="entry name" value="P-loop containing nucleoside triphosphate hydrolases"/>
    <property type="match status" value="1"/>
</dbReference>
<proteinExistence type="predicted"/>
<dbReference type="Pfam" id="PF07726">
    <property type="entry name" value="AAA_3"/>
    <property type="match status" value="1"/>
</dbReference>
<evidence type="ECO:0000313" key="3">
    <source>
        <dbReference type="Proteomes" id="UP000244093"/>
    </source>
</evidence>
<accession>A0A2R7Y4Q7</accession>
<dbReference type="PANTHER" id="PTHR42759:SF1">
    <property type="entry name" value="MAGNESIUM-CHELATASE SUBUNIT CHLD"/>
    <property type="match status" value="1"/>
</dbReference>
<dbReference type="GO" id="GO:0016887">
    <property type="term" value="F:ATP hydrolysis activity"/>
    <property type="evidence" value="ECO:0007669"/>
    <property type="project" value="InterPro"/>
</dbReference>
<dbReference type="EMBL" id="NBVN01000004">
    <property type="protein sequence ID" value="PUA32510.1"/>
    <property type="molecule type" value="Genomic_DNA"/>
</dbReference>
<dbReference type="InterPro" id="IPR003593">
    <property type="entry name" value="AAA+_ATPase"/>
</dbReference>
<dbReference type="PANTHER" id="PTHR42759">
    <property type="entry name" value="MOXR FAMILY PROTEIN"/>
    <property type="match status" value="1"/>
</dbReference>
<evidence type="ECO:0000313" key="2">
    <source>
        <dbReference type="EMBL" id="PUA32510.1"/>
    </source>
</evidence>